<accession>A0A2S8IWC5</accession>
<dbReference type="RefSeq" id="WP_105390835.1">
    <property type="nucleotide sequence ID" value="NZ_PUIQ01000013.1"/>
</dbReference>
<reference evidence="5 6" key="1">
    <citation type="submission" date="2018-02" db="EMBL/GenBank/DDBJ databases">
        <title>Draft genome sequencing of Burkholderia cepacia Y14-15.</title>
        <authorList>
            <person name="Zheng B.-X."/>
        </authorList>
    </citation>
    <scope>NUCLEOTIDE SEQUENCE [LARGE SCALE GENOMIC DNA]</scope>
    <source>
        <strain evidence="5 6">Y14-15</strain>
    </source>
</reference>
<evidence type="ECO:0000313" key="6">
    <source>
        <dbReference type="Proteomes" id="UP000238206"/>
    </source>
</evidence>
<dbReference type="PANTHER" id="PTHR30258">
    <property type="entry name" value="TYPE II SECRETION SYSTEM PROTEIN GSPE-RELATED"/>
    <property type="match status" value="1"/>
</dbReference>
<proteinExistence type="inferred from homology"/>
<dbReference type="Pfam" id="PF00437">
    <property type="entry name" value="T2SSE"/>
    <property type="match status" value="1"/>
</dbReference>
<comment type="similarity">
    <text evidence="1">Belongs to the GSP E family.</text>
</comment>
<dbReference type="EMBL" id="PUIQ01000013">
    <property type="protein sequence ID" value="PQP18672.1"/>
    <property type="molecule type" value="Genomic_DNA"/>
</dbReference>
<dbReference type="GO" id="GO:0016887">
    <property type="term" value="F:ATP hydrolysis activity"/>
    <property type="evidence" value="ECO:0007669"/>
    <property type="project" value="TreeGrafter"/>
</dbReference>
<dbReference type="Gene3D" id="3.40.50.300">
    <property type="entry name" value="P-loop containing nucleotide triphosphate hydrolases"/>
    <property type="match status" value="1"/>
</dbReference>
<dbReference type="Proteomes" id="UP000238206">
    <property type="component" value="Unassembled WGS sequence"/>
</dbReference>
<protein>
    <recommendedName>
        <fullName evidence="4">Bacterial type II secretion system protein E domain-containing protein</fullName>
    </recommendedName>
</protein>
<keyword evidence="2" id="KW-0547">Nucleotide-binding</keyword>
<name>A0A2S8IWC5_BURCE</name>
<keyword evidence="3" id="KW-0067">ATP-binding</keyword>
<evidence type="ECO:0000256" key="2">
    <source>
        <dbReference type="ARBA" id="ARBA00022741"/>
    </source>
</evidence>
<feature type="domain" description="Bacterial type II secretion system protein E" evidence="4">
    <location>
        <begin position="66"/>
        <end position="265"/>
    </location>
</feature>
<dbReference type="AlphaFoldDB" id="A0A2S8IWC5"/>
<dbReference type="InterPro" id="IPR027417">
    <property type="entry name" value="P-loop_NTPase"/>
</dbReference>
<dbReference type="InterPro" id="IPR001482">
    <property type="entry name" value="T2SS/T4SS_dom"/>
</dbReference>
<dbReference type="GO" id="GO:0005886">
    <property type="term" value="C:plasma membrane"/>
    <property type="evidence" value="ECO:0007669"/>
    <property type="project" value="TreeGrafter"/>
</dbReference>
<gene>
    <name evidence="5" type="ORF">C5615_12565</name>
</gene>
<dbReference type="GO" id="GO:0005524">
    <property type="term" value="F:ATP binding"/>
    <property type="evidence" value="ECO:0007669"/>
    <property type="project" value="UniProtKB-KW"/>
</dbReference>
<evidence type="ECO:0000256" key="1">
    <source>
        <dbReference type="ARBA" id="ARBA00006611"/>
    </source>
</evidence>
<dbReference type="SUPFAM" id="SSF52540">
    <property type="entry name" value="P-loop containing nucleoside triphosphate hydrolases"/>
    <property type="match status" value="1"/>
</dbReference>
<organism evidence="5 6">
    <name type="scientific">Burkholderia cepacia</name>
    <name type="common">Pseudomonas cepacia</name>
    <dbReference type="NCBI Taxonomy" id="292"/>
    <lineage>
        <taxon>Bacteria</taxon>
        <taxon>Pseudomonadati</taxon>
        <taxon>Pseudomonadota</taxon>
        <taxon>Betaproteobacteria</taxon>
        <taxon>Burkholderiales</taxon>
        <taxon>Burkholderiaceae</taxon>
        <taxon>Burkholderia</taxon>
        <taxon>Burkholderia cepacia complex</taxon>
    </lineage>
</organism>
<evidence type="ECO:0000259" key="4">
    <source>
        <dbReference type="Pfam" id="PF00437"/>
    </source>
</evidence>
<comment type="caution">
    <text evidence="5">The sequence shown here is derived from an EMBL/GenBank/DDBJ whole genome shotgun (WGS) entry which is preliminary data.</text>
</comment>
<sequence length="322" mass="34049">MTLETESLQRLAFSYLYLGHTRVGDCFMDGTARRVQALPAHPALRAELDALKAACGSARPGARAFRLDSGGVSYRVRVMQTPDGPMYVLRRLDPTLASLAGLGLPGAYVRRLLRADLDGLVVICGAAKSGKTRTAGALVRDRLTLHGGIAMTIEEPIDAAPGGAYGDGICIPTLTSADRQEDLRAALGCGARVIFVGNLDDPALLIDVLLAAREGHLIVSTVHADDVGRAIARLHTVAARVLDASSVRSLLADGLAAVLHQRLACRAPGQRRFEARLLMLADSAPARAQVRDGRYDELGDALRQQMKSMIASDALASLKGGG</sequence>
<evidence type="ECO:0000256" key="3">
    <source>
        <dbReference type="ARBA" id="ARBA00022840"/>
    </source>
</evidence>
<dbReference type="PANTHER" id="PTHR30258:SF2">
    <property type="entry name" value="COMG OPERON PROTEIN 1"/>
    <property type="match status" value="1"/>
</dbReference>
<evidence type="ECO:0000313" key="5">
    <source>
        <dbReference type="EMBL" id="PQP18672.1"/>
    </source>
</evidence>